<proteinExistence type="predicted"/>
<protein>
    <submittedName>
        <fullName evidence="1">Uncharacterized protein</fullName>
    </submittedName>
</protein>
<dbReference type="EMBL" id="LJKE01000045">
    <property type="protein sequence ID" value="KZD65939.1"/>
    <property type="molecule type" value="Genomic_DNA"/>
</dbReference>
<dbReference type="PATRIC" id="fig|1396.535.peg.1727"/>
<comment type="caution">
    <text evidence="1">The sequence shown here is derived from an EMBL/GenBank/DDBJ whole genome shotgun (WGS) entry which is preliminary data.</text>
</comment>
<dbReference type="AlphaFoldDB" id="A0A164NWM7"/>
<name>A0A164NWM7_BACCE</name>
<accession>A0A164NWM7</accession>
<dbReference type="Proteomes" id="UP000076482">
    <property type="component" value="Unassembled WGS sequence"/>
</dbReference>
<reference evidence="1 2" key="1">
    <citation type="submission" date="2015-09" db="EMBL/GenBank/DDBJ databases">
        <title>Bacillus cereus food isolates.</title>
        <authorList>
            <person name="Boekhorst J."/>
        </authorList>
    </citation>
    <scope>NUCLEOTIDE SEQUENCE [LARGE SCALE GENOMIC DNA]</scope>
    <source>
        <strain evidence="1 2">B4088</strain>
    </source>
</reference>
<organism evidence="1 2">
    <name type="scientific">Bacillus cereus</name>
    <dbReference type="NCBI Taxonomy" id="1396"/>
    <lineage>
        <taxon>Bacteria</taxon>
        <taxon>Bacillati</taxon>
        <taxon>Bacillota</taxon>
        <taxon>Bacilli</taxon>
        <taxon>Bacillales</taxon>
        <taxon>Bacillaceae</taxon>
        <taxon>Bacillus</taxon>
        <taxon>Bacillus cereus group</taxon>
    </lineage>
</organism>
<gene>
    <name evidence="1" type="ORF">B4088_2696</name>
</gene>
<evidence type="ECO:0000313" key="2">
    <source>
        <dbReference type="Proteomes" id="UP000076482"/>
    </source>
</evidence>
<dbReference type="RefSeq" id="WP_063261157.1">
    <property type="nucleotide sequence ID" value="NZ_LJKE01000045.1"/>
</dbReference>
<evidence type="ECO:0000313" key="1">
    <source>
        <dbReference type="EMBL" id="KZD65939.1"/>
    </source>
</evidence>
<sequence length="207" mass="24395">MSLNQMERTKELILEMQQGAVDWNLQKIKAIIGGRRSRKSPWLYDEFLELLNNGGVTVSVDRINYETKESLEEAQVHPDYIPMFRRLNDNLTEFGLLLYFSVCKWLIKRGELPKGISSPTSLSHLATDTSSFSVTMRNASIYQMLYFIFPIYRCHVHVVYTNEEIILFQFEITEKYMEWKCIKDKEIVDSISGNMERFFAKYPYRAD</sequence>